<dbReference type="Pfam" id="PF05016">
    <property type="entry name" value="ParE_toxin"/>
    <property type="match status" value="1"/>
</dbReference>
<dbReference type="EMBL" id="UGQS01000002">
    <property type="protein sequence ID" value="STZ77326.1"/>
    <property type="molecule type" value="Genomic_DNA"/>
</dbReference>
<sequence length="93" mass="10490">MNILWSNEAEEGLITILAHVADFAGVASAEKYLNEFERLIQLAAANPHMGKAGLIPNTRELFPIRGKYRIVYEIQDDVLWIVALKSTRQLHGE</sequence>
<organism evidence="2 3">
    <name type="scientific">Bergeriella denitrificans</name>
    <name type="common">Neisseria denitrificans</name>
    <dbReference type="NCBI Taxonomy" id="494"/>
    <lineage>
        <taxon>Bacteria</taxon>
        <taxon>Pseudomonadati</taxon>
        <taxon>Pseudomonadota</taxon>
        <taxon>Betaproteobacteria</taxon>
        <taxon>Neisseriales</taxon>
        <taxon>Neisseriaceae</taxon>
        <taxon>Bergeriella</taxon>
    </lineage>
</organism>
<dbReference type="Proteomes" id="UP000254651">
    <property type="component" value="Unassembled WGS sequence"/>
</dbReference>
<proteinExistence type="predicted"/>
<dbReference type="SUPFAM" id="SSF143011">
    <property type="entry name" value="RelE-like"/>
    <property type="match status" value="1"/>
</dbReference>
<dbReference type="AlphaFoldDB" id="A0A378UJ08"/>
<dbReference type="InterPro" id="IPR007712">
    <property type="entry name" value="RelE/ParE_toxin"/>
</dbReference>
<dbReference type="Gene3D" id="3.30.2310.20">
    <property type="entry name" value="RelE-like"/>
    <property type="match status" value="1"/>
</dbReference>
<reference evidence="2 3" key="1">
    <citation type="submission" date="2018-06" db="EMBL/GenBank/DDBJ databases">
        <authorList>
            <consortium name="Pathogen Informatics"/>
            <person name="Doyle S."/>
        </authorList>
    </citation>
    <scope>NUCLEOTIDE SEQUENCE [LARGE SCALE GENOMIC DNA]</scope>
    <source>
        <strain evidence="2 3">NCTC10295</strain>
    </source>
</reference>
<accession>A0A378UJ08</accession>
<dbReference type="RefSeq" id="WP_066079997.1">
    <property type="nucleotide sequence ID" value="NZ_CP181246.1"/>
</dbReference>
<protein>
    <submittedName>
        <fullName evidence="2">Plasmid stabilisation system protein</fullName>
    </submittedName>
</protein>
<dbReference type="InterPro" id="IPR035093">
    <property type="entry name" value="RelE/ParE_toxin_dom_sf"/>
</dbReference>
<keyword evidence="1" id="KW-1277">Toxin-antitoxin system</keyword>
<evidence type="ECO:0000256" key="1">
    <source>
        <dbReference type="ARBA" id="ARBA00022649"/>
    </source>
</evidence>
<name>A0A378UJ08_BERDE</name>
<evidence type="ECO:0000313" key="3">
    <source>
        <dbReference type="Proteomes" id="UP000254651"/>
    </source>
</evidence>
<keyword evidence="3" id="KW-1185">Reference proteome</keyword>
<evidence type="ECO:0000313" key="2">
    <source>
        <dbReference type="EMBL" id="STZ77326.1"/>
    </source>
</evidence>
<gene>
    <name evidence="2" type="ORF">NCTC10295_02143</name>
</gene>